<dbReference type="PANTHER" id="PTHR13887">
    <property type="entry name" value="GLUTATHIONE S-TRANSFERASE KAPPA"/>
    <property type="match status" value="1"/>
</dbReference>
<dbReference type="EMBL" id="JALLBG020000120">
    <property type="protein sequence ID" value="KAL3763581.1"/>
    <property type="molecule type" value="Genomic_DNA"/>
</dbReference>
<dbReference type="SUPFAM" id="SSF52833">
    <property type="entry name" value="Thioredoxin-like"/>
    <property type="match status" value="1"/>
</dbReference>
<dbReference type="InterPro" id="IPR001853">
    <property type="entry name" value="DSBA-like_thioredoxin_dom"/>
</dbReference>
<dbReference type="Pfam" id="PF01323">
    <property type="entry name" value="DSBA"/>
    <property type="match status" value="1"/>
</dbReference>
<reference evidence="2 3" key="1">
    <citation type="submission" date="2024-10" db="EMBL/GenBank/DDBJ databases">
        <title>Updated reference genomes for cyclostephanoid diatoms.</title>
        <authorList>
            <person name="Roberts W.R."/>
            <person name="Alverson A.J."/>
        </authorList>
    </citation>
    <scope>NUCLEOTIDE SEQUENCE [LARGE SCALE GENOMIC DNA]</scope>
    <source>
        <strain evidence="2 3">AJA232-27</strain>
    </source>
</reference>
<evidence type="ECO:0000313" key="3">
    <source>
        <dbReference type="Proteomes" id="UP001530293"/>
    </source>
</evidence>
<accession>A0ABD3MNN3</accession>
<evidence type="ECO:0000313" key="2">
    <source>
        <dbReference type="EMBL" id="KAL3763581.1"/>
    </source>
</evidence>
<name>A0ABD3MNN3_9STRA</name>
<dbReference type="Gene3D" id="3.40.30.10">
    <property type="entry name" value="Glutaredoxin"/>
    <property type="match status" value="1"/>
</dbReference>
<sequence length="192" mass="21903">MSNSSLAIAHKTFPKLTFDIKWRPYELQPSLPKGKGYNKLQYYESKFGKELVRSMIPRMKDVAKECGIQMEYDGCVGNTLDSHRLIWKAREVGGSELQDKVVERLFRAYFEENHSLGEHSVLEMCAKEAGLSDMEPNFLSNSELGTREVMQEMQDYGRAYQCSGVPMFIIDGKVKLSGAQEPDAFLRVFGRL</sequence>
<keyword evidence="3" id="KW-1185">Reference proteome</keyword>
<dbReference type="InterPro" id="IPR036249">
    <property type="entry name" value="Thioredoxin-like_sf"/>
</dbReference>
<dbReference type="Proteomes" id="UP001530293">
    <property type="component" value="Unassembled WGS sequence"/>
</dbReference>
<feature type="domain" description="DSBA-like thioredoxin" evidence="1">
    <location>
        <begin position="17"/>
        <end position="186"/>
    </location>
</feature>
<evidence type="ECO:0000259" key="1">
    <source>
        <dbReference type="Pfam" id="PF01323"/>
    </source>
</evidence>
<gene>
    <name evidence="2" type="ORF">ACHAWU_003247</name>
</gene>
<dbReference type="PANTHER" id="PTHR13887:SF41">
    <property type="entry name" value="THIOREDOXIN SUPERFAMILY PROTEIN"/>
    <property type="match status" value="1"/>
</dbReference>
<dbReference type="AlphaFoldDB" id="A0ABD3MNN3"/>
<dbReference type="CDD" id="cd03024">
    <property type="entry name" value="DsbA_FrnE"/>
    <property type="match status" value="1"/>
</dbReference>
<protein>
    <recommendedName>
        <fullName evidence="1">DSBA-like thioredoxin domain-containing protein</fullName>
    </recommendedName>
</protein>
<organism evidence="2 3">
    <name type="scientific">Discostella pseudostelligera</name>
    <dbReference type="NCBI Taxonomy" id="259834"/>
    <lineage>
        <taxon>Eukaryota</taxon>
        <taxon>Sar</taxon>
        <taxon>Stramenopiles</taxon>
        <taxon>Ochrophyta</taxon>
        <taxon>Bacillariophyta</taxon>
        <taxon>Coscinodiscophyceae</taxon>
        <taxon>Thalassiosirophycidae</taxon>
        <taxon>Stephanodiscales</taxon>
        <taxon>Stephanodiscaceae</taxon>
        <taxon>Discostella</taxon>
    </lineage>
</organism>
<comment type="caution">
    <text evidence="2">The sequence shown here is derived from an EMBL/GenBank/DDBJ whole genome shotgun (WGS) entry which is preliminary data.</text>
</comment>
<proteinExistence type="predicted"/>